<dbReference type="Proteomes" id="UP001299546">
    <property type="component" value="Unassembled WGS sequence"/>
</dbReference>
<evidence type="ECO:0000313" key="3">
    <source>
        <dbReference type="Proteomes" id="UP001299546"/>
    </source>
</evidence>
<keyword evidence="1" id="KW-1133">Transmembrane helix</keyword>
<dbReference type="EMBL" id="JAJCIS010000008">
    <property type="protein sequence ID" value="MCB7388036.1"/>
    <property type="molecule type" value="Genomic_DNA"/>
</dbReference>
<keyword evidence="1" id="KW-0812">Transmembrane</keyword>
<feature type="transmembrane region" description="Helical" evidence="1">
    <location>
        <begin position="116"/>
        <end position="136"/>
    </location>
</feature>
<keyword evidence="3" id="KW-1185">Reference proteome</keyword>
<reference evidence="2 3" key="1">
    <citation type="submission" date="2021-10" db="EMBL/GenBank/DDBJ databases">
        <title>Collection of gut derived symbiotic bacterial strains cultured from healthy donors.</title>
        <authorList>
            <person name="Lin H."/>
            <person name="Littmann E."/>
            <person name="Kohout C."/>
            <person name="Pamer E.G."/>
        </authorList>
    </citation>
    <scope>NUCLEOTIDE SEQUENCE [LARGE SCALE GENOMIC DNA]</scope>
    <source>
        <strain evidence="2 3">DFI.1.165</strain>
    </source>
</reference>
<gene>
    <name evidence="2" type="ORF">LIZ65_12140</name>
</gene>
<protein>
    <submittedName>
        <fullName evidence="2">ABC transporter permease</fullName>
    </submittedName>
</protein>
<comment type="caution">
    <text evidence="2">The sequence shown here is derived from an EMBL/GenBank/DDBJ whole genome shotgun (WGS) entry which is preliminary data.</text>
</comment>
<feature type="transmembrane region" description="Helical" evidence="1">
    <location>
        <begin position="36"/>
        <end position="57"/>
    </location>
</feature>
<sequence>MKQDIKICLPLYKLVYSVMFLIILSLVRGISTVFEIGGALDSNIALLAIVFCAETYVMEKSGGRGEIFRLFPVKNRVKAVRRRLLIQNLYLYLLSYIGFFFFFWQRPQNMIGISFWYEYGTYMLAVTGTILFWSTLSMTISNLFGNQWGGIAVSLIIWMVVNSMYGQDVLGKFNIFAYGFRNVMEVHDVSWLFGKLAGALSAMLMIGLIPYIMKKRG</sequence>
<feature type="transmembrane region" description="Helical" evidence="1">
    <location>
        <begin position="84"/>
        <end position="104"/>
    </location>
</feature>
<evidence type="ECO:0000256" key="1">
    <source>
        <dbReference type="SAM" id="Phobius"/>
    </source>
</evidence>
<feature type="transmembrane region" description="Helical" evidence="1">
    <location>
        <begin position="148"/>
        <end position="165"/>
    </location>
</feature>
<dbReference type="RefSeq" id="WP_066731041.1">
    <property type="nucleotide sequence ID" value="NZ_JAJCIQ010000004.1"/>
</dbReference>
<organism evidence="2 3">
    <name type="scientific">Bariatricus massiliensis</name>
    <dbReference type="NCBI Taxonomy" id="1745713"/>
    <lineage>
        <taxon>Bacteria</taxon>
        <taxon>Bacillati</taxon>
        <taxon>Bacillota</taxon>
        <taxon>Clostridia</taxon>
        <taxon>Lachnospirales</taxon>
        <taxon>Lachnospiraceae</taxon>
        <taxon>Bariatricus</taxon>
    </lineage>
</organism>
<evidence type="ECO:0000313" key="2">
    <source>
        <dbReference type="EMBL" id="MCB7388036.1"/>
    </source>
</evidence>
<name>A0ABS8DHX3_9FIRM</name>
<accession>A0ABS8DHX3</accession>
<proteinExistence type="predicted"/>
<feature type="transmembrane region" description="Helical" evidence="1">
    <location>
        <begin position="191"/>
        <end position="213"/>
    </location>
</feature>
<keyword evidence="1" id="KW-0472">Membrane</keyword>
<feature type="transmembrane region" description="Helical" evidence="1">
    <location>
        <begin position="12"/>
        <end position="30"/>
    </location>
</feature>